<feature type="disulfide bond" evidence="5">
    <location>
        <begin position="54"/>
        <end position="63"/>
    </location>
</feature>
<dbReference type="SUPFAM" id="SSF49899">
    <property type="entry name" value="Concanavalin A-like lectins/glucanases"/>
    <property type="match status" value="1"/>
</dbReference>
<accession>A0A1S3J4T0</accession>
<dbReference type="FunFam" id="3.10.250.10:FF:000011">
    <property type="entry name" value="Scavenger receptor class A member 5"/>
    <property type="match status" value="1"/>
</dbReference>
<dbReference type="Gene3D" id="3.10.250.10">
    <property type="entry name" value="SRCR-like domain"/>
    <property type="match status" value="3"/>
</dbReference>
<keyword evidence="2" id="KW-0677">Repeat</keyword>
<evidence type="ECO:0000259" key="10">
    <source>
        <dbReference type="PROSITE" id="PS50287"/>
    </source>
</evidence>
<dbReference type="InterPro" id="IPR001881">
    <property type="entry name" value="EGF-like_Ca-bd_dom"/>
</dbReference>
<dbReference type="PRINTS" id="PR00020">
    <property type="entry name" value="MAMDOMAIN"/>
</dbReference>
<dbReference type="InParanoid" id="A0A1S3J4T0"/>
<feature type="disulfide bond" evidence="6">
    <location>
        <begin position="513"/>
        <end position="523"/>
    </location>
</feature>
<dbReference type="SUPFAM" id="SSF56487">
    <property type="entry name" value="SRCR-like"/>
    <property type="match status" value="3"/>
</dbReference>
<dbReference type="InterPro" id="IPR000742">
    <property type="entry name" value="EGF"/>
</dbReference>
<evidence type="ECO:0000256" key="2">
    <source>
        <dbReference type="ARBA" id="ARBA00022737"/>
    </source>
</evidence>
<dbReference type="PANTHER" id="PTHR48071">
    <property type="entry name" value="SRCR DOMAIN-CONTAINING PROTEIN"/>
    <property type="match status" value="1"/>
</dbReference>
<dbReference type="RefSeq" id="XP_013405288.2">
    <property type="nucleotide sequence ID" value="XM_013549834.2"/>
</dbReference>
<keyword evidence="4" id="KW-0325">Glycoprotein</keyword>
<protein>
    <submittedName>
        <fullName evidence="12">Deleted in malignant brain tumors 1 protein</fullName>
    </submittedName>
</protein>
<proteinExistence type="predicted"/>
<feature type="disulfide bond" evidence="5">
    <location>
        <begin position="813"/>
        <end position="830"/>
    </location>
</feature>
<dbReference type="OrthoDB" id="412155at2759"/>
<dbReference type="GO" id="GO:0005509">
    <property type="term" value="F:calcium ion binding"/>
    <property type="evidence" value="ECO:0007669"/>
    <property type="project" value="InterPro"/>
</dbReference>
<keyword evidence="11" id="KW-1185">Reference proteome</keyword>
<reference evidence="12" key="2">
    <citation type="submission" date="2025-08" db="UniProtKB">
        <authorList>
            <consortium name="RefSeq"/>
        </authorList>
    </citation>
    <scope>IDENTIFICATION</scope>
</reference>
<keyword evidence="3 6" id="KW-1015">Disulfide bond</keyword>
<dbReference type="PANTHER" id="PTHR48071:SF24">
    <property type="entry name" value="DELETED IN MALIGNANT BRAIN TUMORS 1 PROTEIN-LIKE"/>
    <property type="match status" value="1"/>
</dbReference>
<dbReference type="AlphaFoldDB" id="A0A1S3J4T0"/>
<feature type="domain" description="EGF-like" evidence="8">
    <location>
        <begin position="215"/>
        <end position="252"/>
    </location>
</feature>
<feature type="domain" description="SRCR" evidence="10">
    <location>
        <begin position="647"/>
        <end position="748"/>
    </location>
</feature>
<evidence type="ECO:0000256" key="7">
    <source>
        <dbReference type="SAM" id="SignalP"/>
    </source>
</evidence>
<dbReference type="SMART" id="SM00181">
    <property type="entry name" value="EGF"/>
    <property type="match status" value="6"/>
</dbReference>
<dbReference type="InterPro" id="IPR013320">
    <property type="entry name" value="ConA-like_dom_sf"/>
</dbReference>
<keyword evidence="5" id="KW-0245">EGF-like domain</keyword>
<evidence type="ECO:0000256" key="3">
    <source>
        <dbReference type="ARBA" id="ARBA00023157"/>
    </source>
</evidence>
<dbReference type="CDD" id="cd06263">
    <property type="entry name" value="MAM"/>
    <property type="match status" value="1"/>
</dbReference>
<feature type="disulfide bond" evidence="5">
    <location>
        <begin position="871"/>
        <end position="880"/>
    </location>
</feature>
<feature type="chain" id="PRO_5015159999" evidence="7">
    <location>
        <begin position="19"/>
        <end position="901"/>
    </location>
</feature>
<feature type="domain" description="SRCR" evidence="10">
    <location>
        <begin position="443"/>
        <end position="544"/>
    </location>
</feature>
<reference evidence="12" key="1">
    <citation type="journal article" date="2015" name="Nat. Commun.">
        <title>The Lingula genome provides insights into brachiopod evolution and the origin of phosphate biomineralization.</title>
        <authorList>
            <person name="Luo Y.J."/>
            <person name="Takeuchi T."/>
            <person name="Koyanagi R."/>
            <person name="Yamada L."/>
            <person name="Kanda M."/>
            <person name="Khalturina M."/>
            <person name="Fujie M."/>
            <person name="Yamasaki S.I."/>
            <person name="Endo K."/>
            <person name="Satoh N."/>
        </authorList>
    </citation>
    <scope>NUCLEOTIDE SEQUENCE</scope>
</reference>
<feature type="domain" description="EGF-like" evidence="8">
    <location>
        <begin position="766"/>
        <end position="803"/>
    </location>
</feature>
<dbReference type="SMART" id="SM00179">
    <property type="entry name" value="EGF_CA"/>
    <property type="match status" value="6"/>
</dbReference>
<dbReference type="Proteomes" id="UP000085678">
    <property type="component" value="Unplaced"/>
</dbReference>
<dbReference type="Gene3D" id="2.60.120.200">
    <property type="match status" value="1"/>
</dbReference>
<dbReference type="CDD" id="cd00054">
    <property type="entry name" value="EGF_CA"/>
    <property type="match status" value="6"/>
</dbReference>
<evidence type="ECO:0000256" key="1">
    <source>
        <dbReference type="ARBA" id="ARBA00022729"/>
    </source>
</evidence>
<feature type="domain" description="EGF-like" evidence="8">
    <location>
        <begin position="844"/>
        <end position="881"/>
    </location>
</feature>
<dbReference type="Pfam" id="PF00629">
    <property type="entry name" value="MAM"/>
    <property type="match status" value="1"/>
</dbReference>
<dbReference type="InterPro" id="IPR036772">
    <property type="entry name" value="SRCR-like_dom_sf"/>
</dbReference>
<feature type="disulfide bond" evidence="6">
    <location>
        <begin position="717"/>
        <end position="727"/>
    </location>
</feature>
<comment type="caution">
    <text evidence="6">Lacks conserved residue(s) required for the propagation of feature annotation.</text>
</comment>
<dbReference type="STRING" id="7574.A0A1S3J4T0"/>
<feature type="disulfide bond" evidence="5">
    <location>
        <begin position="619"/>
        <end position="628"/>
    </location>
</feature>
<sequence>MGLLHLLVFLVMVATCRGVTTEKIPTTFCETQQPCRSGGTCRNSEFYPYYYCICPRYYTGQKCEYNYGPGNIGRTTGYPNYQTTGSPLCSKPNPDTTNVPVRLVAGSHPLEGRLEVLYCGQWGTVCDDSFDYRSARVVCKILGHDTNNATAYHGARYGRGYGPIWLDDVSCRGDEKNLAMCKHLGWGVNNCGHGEDVSVSCNGTSGPLEATTMGYYNGCWSSPCRNGGTCYDTGFGRYRCSCPAYVSGYNCHYTNGGYYYTTAGYGPHGNVSSWDNDTCTCTFEQGLCGFTQDSSDSFDWRRYRGRTSSYNTGPSYDHTTGSGGYYMYIEASNTYSGARARLISPTYQPSSGVVCLNFWYHMYGQTIGALVVKVKRSGSSSEETIWMLRGNQYNGWNEASVRLKSQGPFNVIFEATRGSSYTGDIAIDDVTISRCEETKEPWIRLVEGRHPAEGRVEVYYQGQWGTVCDDNFGYSDARAICGMMGYREWEVQAYQNARFGPGSGPIWLDDLNCTGHENSLVHCPGAEWGRHNCAHHEDASVSCDVNASANATSSGRWNTTDSPYWHRTSQRWPYWGMTTQRPSHYCPNDPCSSSPCYNGGTCWSTRNTYYNRYRFYCQCPTGTSGKYCESYIGWPQYATTQSWYQGIRLVGGKTPYEGRVEVYHNGEWGTICDDNFDVNDARVICRMLGYGTSSVAAYQGGRFGQGYGRIWLDDLRCRGYEHDVTSCSHAGWGRHNCGHQEDASVSCSAGGTLTTRKPWGYEMTTQQASCRYGPCSNGGTCVDYGYGFYHCYCPPKTSGRNCEYIGECTVNPCMNGGTCRNVNYPPYYYCMCPRYYSGQKCESYSDPCRYLTCYNGGSCVRRWDSFATCQCYGPYTGRQCEYRMEGGFTAERGKGVTYSWE</sequence>
<feature type="domain" description="EGF-like" evidence="8">
    <location>
        <begin position="25"/>
        <end position="64"/>
    </location>
</feature>
<feature type="domain" description="EGF-like" evidence="8">
    <location>
        <begin position="804"/>
        <end position="842"/>
    </location>
</feature>
<feature type="disulfide bond" evidence="6">
    <location>
        <begin position="171"/>
        <end position="181"/>
    </location>
</feature>
<evidence type="ECO:0000313" key="11">
    <source>
        <dbReference type="Proteomes" id="UP000085678"/>
    </source>
</evidence>
<feature type="domain" description="SRCR" evidence="10">
    <location>
        <begin position="101"/>
        <end position="202"/>
    </location>
</feature>
<keyword evidence="1 7" id="KW-0732">Signal</keyword>
<feature type="signal peptide" evidence="7">
    <location>
        <begin position="1"/>
        <end position="18"/>
    </location>
</feature>
<dbReference type="SMART" id="SM00202">
    <property type="entry name" value="SR"/>
    <property type="match status" value="3"/>
</dbReference>
<evidence type="ECO:0000259" key="9">
    <source>
        <dbReference type="PROSITE" id="PS50060"/>
    </source>
</evidence>
<dbReference type="GeneID" id="106170093"/>
<feature type="disulfide bond" evidence="5">
    <location>
        <begin position="832"/>
        <end position="841"/>
    </location>
</feature>
<dbReference type="SUPFAM" id="SSF57196">
    <property type="entry name" value="EGF/Laminin"/>
    <property type="match status" value="6"/>
</dbReference>
<feature type="domain" description="MAM" evidence="9">
    <location>
        <begin position="279"/>
        <end position="437"/>
    </location>
</feature>
<dbReference type="InterPro" id="IPR001190">
    <property type="entry name" value="SRCR"/>
</dbReference>
<evidence type="ECO:0000256" key="5">
    <source>
        <dbReference type="PROSITE-ProRule" id="PRU00076"/>
    </source>
</evidence>
<gene>
    <name evidence="12" type="primary">LOC106170093</name>
</gene>
<dbReference type="InterPro" id="IPR000998">
    <property type="entry name" value="MAM_dom"/>
</dbReference>
<dbReference type="KEGG" id="lak:106170093"/>
<organism evidence="11 12">
    <name type="scientific">Lingula anatina</name>
    <name type="common">Brachiopod</name>
    <name type="synonym">Lingula unguis</name>
    <dbReference type="NCBI Taxonomy" id="7574"/>
    <lineage>
        <taxon>Eukaryota</taxon>
        <taxon>Metazoa</taxon>
        <taxon>Spiralia</taxon>
        <taxon>Lophotrochozoa</taxon>
        <taxon>Brachiopoda</taxon>
        <taxon>Linguliformea</taxon>
        <taxon>Lingulata</taxon>
        <taxon>Lingulida</taxon>
        <taxon>Linguloidea</taxon>
        <taxon>Lingulidae</taxon>
        <taxon>Lingula</taxon>
    </lineage>
</organism>
<evidence type="ECO:0000259" key="8">
    <source>
        <dbReference type="PROSITE" id="PS50026"/>
    </source>
</evidence>
<feature type="disulfide bond" evidence="5">
    <location>
        <begin position="35"/>
        <end position="52"/>
    </location>
</feature>
<dbReference type="FunFam" id="3.10.250.10:FF:000001">
    <property type="entry name" value="Lysyl oxidase 4 isoform X1"/>
    <property type="match status" value="1"/>
</dbReference>
<dbReference type="PRINTS" id="PR00258">
    <property type="entry name" value="SPERACTRCPTR"/>
</dbReference>
<dbReference type="Pfam" id="PF00530">
    <property type="entry name" value="SRCR"/>
    <property type="match status" value="3"/>
</dbReference>
<dbReference type="GO" id="GO:0004252">
    <property type="term" value="F:serine-type endopeptidase activity"/>
    <property type="evidence" value="ECO:0007669"/>
    <property type="project" value="TreeGrafter"/>
</dbReference>
<dbReference type="Pfam" id="PF00008">
    <property type="entry name" value="EGF"/>
    <property type="match status" value="1"/>
</dbReference>
<dbReference type="Gene3D" id="2.10.25.10">
    <property type="entry name" value="Laminin"/>
    <property type="match status" value="6"/>
</dbReference>
<dbReference type="PROSITE" id="PS00022">
    <property type="entry name" value="EGF_1"/>
    <property type="match status" value="6"/>
</dbReference>
<dbReference type="FunFam" id="2.60.120.200:FF:000182">
    <property type="entry name" value="MAM and LDL-receptor class A domain-containing protein 1"/>
    <property type="match status" value="1"/>
</dbReference>
<dbReference type="GO" id="GO:0031638">
    <property type="term" value="P:zymogen activation"/>
    <property type="evidence" value="ECO:0007669"/>
    <property type="project" value="TreeGrafter"/>
</dbReference>
<dbReference type="PROSITE" id="PS50287">
    <property type="entry name" value="SRCR_2"/>
    <property type="match status" value="3"/>
</dbReference>
<feature type="disulfide bond" evidence="5">
    <location>
        <begin position="793"/>
        <end position="802"/>
    </location>
</feature>
<dbReference type="PROSITE" id="PS50060">
    <property type="entry name" value="MAM_2"/>
    <property type="match status" value="1"/>
</dbReference>
<dbReference type="PROSITE" id="PS00420">
    <property type="entry name" value="SRCR_1"/>
    <property type="match status" value="3"/>
</dbReference>
<evidence type="ECO:0000313" key="12">
    <source>
        <dbReference type="RefSeq" id="XP_013405288.2"/>
    </source>
</evidence>
<dbReference type="GO" id="GO:0005886">
    <property type="term" value="C:plasma membrane"/>
    <property type="evidence" value="ECO:0007669"/>
    <property type="project" value="TreeGrafter"/>
</dbReference>
<dbReference type="PROSITE" id="PS01186">
    <property type="entry name" value="EGF_2"/>
    <property type="match status" value="1"/>
</dbReference>
<evidence type="ECO:0000256" key="6">
    <source>
        <dbReference type="PROSITE-ProRule" id="PRU00196"/>
    </source>
</evidence>
<dbReference type="PROSITE" id="PS50026">
    <property type="entry name" value="EGF_3"/>
    <property type="match status" value="6"/>
</dbReference>
<name>A0A1S3J4T0_LINAN</name>
<feature type="disulfide bond" evidence="5">
    <location>
        <begin position="242"/>
        <end position="251"/>
    </location>
</feature>
<dbReference type="FunFam" id="3.10.250.10:FF:000006">
    <property type="entry name" value="neurotrypsin isoform X2"/>
    <property type="match status" value="1"/>
</dbReference>
<feature type="domain" description="EGF-like" evidence="8">
    <location>
        <begin position="587"/>
        <end position="629"/>
    </location>
</feature>
<evidence type="ECO:0000256" key="4">
    <source>
        <dbReference type="ARBA" id="ARBA00023180"/>
    </source>
</evidence>
<dbReference type="SMART" id="SM00137">
    <property type="entry name" value="MAM"/>
    <property type="match status" value="1"/>
</dbReference>